<sequence>MVVHCYSLIDYGVLLYGGMSVAGAWGVSHLAKKLSKRMKGKYKSVPKFVNFLATFMTVAYSIAEVSSIIHQSGAPTIFMLGPLALFGVYYWRHFKEDLRTIRPRMWRMWFKYVFVMGCMALAPIVYFLLAFSVLELQYNILPSL</sequence>
<proteinExistence type="predicted"/>
<feature type="transmembrane region" description="Helical" evidence="1">
    <location>
        <begin position="6"/>
        <end position="27"/>
    </location>
</feature>
<dbReference type="KEGG" id="nev:NTE_02100"/>
<keyword evidence="1" id="KW-1133">Transmembrane helix</keyword>
<dbReference type="EMBL" id="CP007174">
    <property type="protein sequence ID" value="AIF84155.1"/>
    <property type="molecule type" value="Genomic_DNA"/>
</dbReference>
<dbReference type="Proteomes" id="UP000028194">
    <property type="component" value="Chromosome"/>
</dbReference>
<keyword evidence="1" id="KW-0812">Transmembrane</keyword>
<evidence type="ECO:0000313" key="3">
    <source>
        <dbReference type="Proteomes" id="UP000028194"/>
    </source>
</evidence>
<dbReference type="AlphaFoldDB" id="A0A075MSN9"/>
<protein>
    <submittedName>
        <fullName evidence="2">Uncharacterized protein</fullName>
    </submittedName>
</protein>
<dbReference type="HOGENOM" id="CLU_1792031_0_0_2"/>
<evidence type="ECO:0000313" key="2">
    <source>
        <dbReference type="EMBL" id="AIF84155.1"/>
    </source>
</evidence>
<feature type="transmembrane region" description="Helical" evidence="1">
    <location>
        <begin position="112"/>
        <end position="134"/>
    </location>
</feature>
<name>A0A075MSN9_9ARCH</name>
<dbReference type="STRING" id="1459636.NTE_02100"/>
<gene>
    <name evidence="2" type="ORF">NTE_02100</name>
</gene>
<accession>A0A075MSN9</accession>
<keyword evidence="3" id="KW-1185">Reference proteome</keyword>
<keyword evidence="1" id="KW-0472">Membrane</keyword>
<feature type="transmembrane region" description="Helical" evidence="1">
    <location>
        <begin position="75"/>
        <end position="91"/>
    </location>
</feature>
<organism evidence="2 3">
    <name type="scientific">Candidatus Nitrososphaera evergladensis SR1</name>
    <dbReference type="NCBI Taxonomy" id="1459636"/>
    <lineage>
        <taxon>Archaea</taxon>
        <taxon>Nitrososphaerota</taxon>
        <taxon>Nitrososphaeria</taxon>
        <taxon>Nitrososphaerales</taxon>
        <taxon>Nitrososphaeraceae</taxon>
        <taxon>Nitrososphaera</taxon>
    </lineage>
</organism>
<reference evidence="2 3" key="1">
    <citation type="journal article" date="2014" name="PLoS ONE">
        <title>Genome Sequence of Candidatus Nitrososphaera evergladensis from Group I.1b Enriched from Everglades Soil Reveals Novel Genomic Features of the Ammonia-Oxidizing Archaea.</title>
        <authorList>
            <person name="Zhalnina K.V."/>
            <person name="Dias R."/>
            <person name="Leonard M.T."/>
            <person name="Dorr de Quadros P."/>
            <person name="Camargo F.A."/>
            <person name="Drew J.C."/>
            <person name="Farmerie W.G."/>
            <person name="Daroub S.H."/>
            <person name="Triplett E.W."/>
        </authorList>
    </citation>
    <scope>NUCLEOTIDE SEQUENCE [LARGE SCALE GENOMIC DNA]</scope>
    <source>
        <strain evidence="2 3">SR1</strain>
    </source>
</reference>
<feature type="transmembrane region" description="Helical" evidence="1">
    <location>
        <begin position="48"/>
        <end position="69"/>
    </location>
</feature>
<evidence type="ECO:0000256" key="1">
    <source>
        <dbReference type="SAM" id="Phobius"/>
    </source>
</evidence>